<organism evidence="2">
    <name type="scientific">Auxenochlorella protothecoides</name>
    <name type="common">Green microalga</name>
    <name type="synonym">Chlorella protothecoides</name>
    <dbReference type="NCBI Taxonomy" id="3075"/>
    <lineage>
        <taxon>Eukaryota</taxon>
        <taxon>Viridiplantae</taxon>
        <taxon>Chlorophyta</taxon>
        <taxon>core chlorophytes</taxon>
        <taxon>Trebouxiophyceae</taxon>
        <taxon>Chlorellales</taxon>
        <taxon>Chlorellaceae</taxon>
        <taxon>Auxenochlorella</taxon>
    </lineage>
</organism>
<feature type="region of interest" description="Disordered" evidence="1">
    <location>
        <begin position="80"/>
        <end position="114"/>
    </location>
</feature>
<dbReference type="AlphaFoldDB" id="A0A1D1ZYD0"/>
<evidence type="ECO:0000256" key="1">
    <source>
        <dbReference type="SAM" id="MobiDB-lite"/>
    </source>
</evidence>
<protein>
    <submittedName>
        <fullName evidence="2">Uncharacterized protein</fullName>
    </submittedName>
</protein>
<evidence type="ECO:0000313" key="2">
    <source>
        <dbReference type="EMBL" id="JAT71939.1"/>
    </source>
</evidence>
<sequence>MLKLQHAGPAVRRVGRSACLVLCKDKRDRKAALDKQGRRKPKQEASSIPQASAPPSQAPPPRIQTNSLVSVRAQQRFLAQERKRERAAVAPTQPSPPRAYRRPPKTPEELRQESAVRREAARYRSTCAALTQLYGSCRLAAPPVLLVDGYNVMHKVEKWWAGACAGFTRAPASHPFFWVVRMASPHRRCCPMCHATLMD</sequence>
<dbReference type="EMBL" id="GDKF01006683">
    <property type="protein sequence ID" value="JAT71939.1"/>
    <property type="molecule type" value="Transcribed_RNA"/>
</dbReference>
<feature type="compositionally biased region" description="Low complexity" evidence="1">
    <location>
        <begin position="45"/>
        <end position="55"/>
    </location>
</feature>
<feature type="region of interest" description="Disordered" evidence="1">
    <location>
        <begin position="25"/>
        <end position="67"/>
    </location>
</feature>
<proteinExistence type="predicted"/>
<reference evidence="2" key="1">
    <citation type="submission" date="2015-08" db="EMBL/GenBank/DDBJ databases">
        <authorList>
            <person name="Babu N.S."/>
            <person name="Beckwith C.J."/>
            <person name="Beseler K.G."/>
            <person name="Brison A."/>
            <person name="Carone J.V."/>
            <person name="Caskin T.P."/>
            <person name="Diamond M."/>
            <person name="Durham M.E."/>
            <person name="Foxe J.M."/>
            <person name="Go M."/>
            <person name="Henderson B.A."/>
            <person name="Jones I.B."/>
            <person name="McGettigan J.A."/>
            <person name="Micheletti S.J."/>
            <person name="Nasrallah M.E."/>
            <person name="Ortiz D."/>
            <person name="Piller C.R."/>
            <person name="Privatt S.R."/>
            <person name="Schneider S.L."/>
            <person name="Sharp S."/>
            <person name="Smith T.C."/>
            <person name="Stanton J.D."/>
            <person name="Ullery H.E."/>
            <person name="Wilson R.J."/>
            <person name="Serrano M.G."/>
            <person name="Buck G."/>
            <person name="Lee V."/>
            <person name="Wang Y."/>
            <person name="Carvalho R."/>
            <person name="Voegtly L."/>
            <person name="Shi R."/>
            <person name="Duckworth R."/>
            <person name="Johnson A."/>
            <person name="Loviza R."/>
            <person name="Walstead R."/>
            <person name="Shah Z."/>
            <person name="Kiflezghi M."/>
            <person name="Wade K."/>
            <person name="Ball S.L."/>
            <person name="Bradley K.W."/>
            <person name="Asai D.J."/>
            <person name="Bowman C.A."/>
            <person name="Russell D.A."/>
            <person name="Pope W.H."/>
            <person name="Jacobs-Sera D."/>
            <person name="Hendrix R.W."/>
            <person name="Hatfull G.F."/>
        </authorList>
    </citation>
    <scope>NUCLEOTIDE SEQUENCE</scope>
</reference>
<accession>A0A1D1ZYD0</accession>
<name>A0A1D1ZYD0_AUXPR</name>
<gene>
    <name evidence="2" type="ORF">g.26473</name>
</gene>
<feature type="compositionally biased region" description="Basic and acidic residues" evidence="1">
    <location>
        <begin position="25"/>
        <end position="36"/>
    </location>
</feature>
<feature type="compositionally biased region" description="Basic and acidic residues" evidence="1">
    <location>
        <begin position="105"/>
        <end position="114"/>
    </location>
</feature>